<keyword evidence="2" id="KW-0732">Signal</keyword>
<sequence length="547" mass="62190">MKGRKPAIAAAGTFLSLFGISQLYQQVVFPKITPPSERAEDKKWVASSQSWVDRKVCNWFGICGLTHLNKAGWTTPGIQKKKQEPLSPNDDKIDLSDFMQAAQDPPDWSEEEYREREVPEYVLEYAPLIHLYSGEEFWPCDMAEHLIHTTPHLNYTPLQATSDHPNLTNLDDLNKWGRFVYLQSDDNVEDRPEWLGGETNIPNVPDDSDSEPDEDDSRKDDDFVEDEDGEKSDWWNVGIGDTVDKGGIRVPSGVSTATIPVPTDTPEGEELVDKPKEIWQPELLRRKMAKRGRKVVGGRSDAPAALVVVPKDDGVVDAFWFFFYSYNLGNSVFNVRFGNHVGDWEHTLIRFHHGVPKAVFFSEHSFGEAYTYEAVEKVGKRPVGYSATGTHAMYATPGTHPYILPGGILHDETDRGPLWDPTLNMYSFTYNYRTDKLLTSNLTPKAPIGWFYFNGHWGDKFYPLSDPRQYRFVGQYHYVNGPLGPRFKNLGRQEVCQGNDECVLKRWIGSKREQARNIKRYPSVGEGEEMSEEDVRRFAGPEPVLAS</sequence>
<name>A0A2T2NG70_CORCC</name>
<feature type="region of interest" description="Disordered" evidence="1">
    <location>
        <begin position="522"/>
        <end position="547"/>
    </location>
</feature>
<keyword evidence="4" id="KW-1185">Reference proteome</keyword>
<dbReference type="InterPro" id="IPR009291">
    <property type="entry name" value="Vps62"/>
</dbReference>
<evidence type="ECO:0000256" key="1">
    <source>
        <dbReference type="SAM" id="MobiDB-lite"/>
    </source>
</evidence>
<feature type="compositionally biased region" description="Acidic residues" evidence="1">
    <location>
        <begin position="206"/>
        <end position="215"/>
    </location>
</feature>
<dbReference type="AlphaFoldDB" id="A0A2T2NG70"/>
<dbReference type="Proteomes" id="UP000240883">
    <property type="component" value="Unassembled WGS sequence"/>
</dbReference>
<dbReference type="EMBL" id="KZ678138">
    <property type="protein sequence ID" value="PSN64433.1"/>
    <property type="molecule type" value="Genomic_DNA"/>
</dbReference>
<dbReference type="Pfam" id="PF06101">
    <property type="entry name" value="Vps62"/>
    <property type="match status" value="1"/>
</dbReference>
<organism evidence="3 4">
    <name type="scientific">Corynespora cassiicola Philippines</name>
    <dbReference type="NCBI Taxonomy" id="1448308"/>
    <lineage>
        <taxon>Eukaryota</taxon>
        <taxon>Fungi</taxon>
        <taxon>Dikarya</taxon>
        <taxon>Ascomycota</taxon>
        <taxon>Pezizomycotina</taxon>
        <taxon>Dothideomycetes</taxon>
        <taxon>Pleosporomycetidae</taxon>
        <taxon>Pleosporales</taxon>
        <taxon>Corynesporascaceae</taxon>
        <taxon>Corynespora</taxon>
    </lineage>
</organism>
<proteinExistence type="predicted"/>
<protein>
    <recommendedName>
        <fullName evidence="5">Vacuolar sorting-associated protein</fullName>
    </recommendedName>
</protein>
<feature type="chain" id="PRO_5015442706" description="Vacuolar sorting-associated protein" evidence="2">
    <location>
        <begin position="24"/>
        <end position="547"/>
    </location>
</feature>
<accession>A0A2T2NG70</accession>
<gene>
    <name evidence="3" type="ORF">BS50DRAFT_73764</name>
</gene>
<feature type="region of interest" description="Disordered" evidence="1">
    <location>
        <begin position="190"/>
        <end position="270"/>
    </location>
</feature>
<dbReference type="OrthoDB" id="188042at2759"/>
<evidence type="ECO:0000256" key="2">
    <source>
        <dbReference type="SAM" id="SignalP"/>
    </source>
</evidence>
<evidence type="ECO:0000313" key="4">
    <source>
        <dbReference type="Proteomes" id="UP000240883"/>
    </source>
</evidence>
<evidence type="ECO:0000313" key="3">
    <source>
        <dbReference type="EMBL" id="PSN64433.1"/>
    </source>
</evidence>
<feature type="signal peptide" evidence="2">
    <location>
        <begin position="1"/>
        <end position="23"/>
    </location>
</feature>
<evidence type="ECO:0008006" key="5">
    <source>
        <dbReference type="Google" id="ProtNLM"/>
    </source>
</evidence>
<dbReference type="PANTHER" id="PTHR48172:SF2">
    <property type="entry name" value="VACUOLAR PROTEIN SORTING PROTEIN 62"/>
    <property type="match status" value="1"/>
</dbReference>
<reference evidence="3 4" key="1">
    <citation type="journal article" date="2018" name="Front. Microbiol.">
        <title>Genome-Wide Analysis of Corynespora cassiicola Leaf Fall Disease Putative Effectors.</title>
        <authorList>
            <person name="Lopez D."/>
            <person name="Ribeiro S."/>
            <person name="Label P."/>
            <person name="Fumanal B."/>
            <person name="Venisse J.S."/>
            <person name="Kohler A."/>
            <person name="de Oliveira R.R."/>
            <person name="Labutti K."/>
            <person name="Lipzen A."/>
            <person name="Lail K."/>
            <person name="Bauer D."/>
            <person name="Ohm R.A."/>
            <person name="Barry K.W."/>
            <person name="Spatafora J."/>
            <person name="Grigoriev I.V."/>
            <person name="Martin F.M."/>
            <person name="Pujade-Renaud V."/>
        </authorList>
    </citation>
    <scope>NUCLEOTIDE SEQUENCE [LARGE SCALE GENOMIC DNA]</scope>
    <source>
        <strain evidence="3 4">Philippines</strain>
    </source>
</reference>
<dbReference type="PANTHER" id="PTHR48172">
    <property type="match status" value="1"/>
</dbReference>
<dbReference type="STRING" id="1448308.A0A2T2NG70"/>